<comment type="caution">
    <text evidence="1">The sequence shown here is derived from an EMBL/GenBank/DDBJ whole genome shotgun (WGS) entry which is preliminary data.</text>
</comment>
<dbReference type="AlphaFoldDB" id="A0A934MT35"/>
<dbReference type="EMBL" id="JAELUP010000107">
    <property type="protein sequence ID" value="MBJ6363849.1"/>
    <property type="molecule type" value="Genomic_DNA"/>
</dbReference>
<keyword evidence="2" id="KW-1185">Reference proteome</keyword>
<dbReference type="RefSeq" id="WP_199021437.1">
    <property type="nucleotide sequence ID" value="NZ_JAELUP010000107.1"/>
</dbReference>
<sequence length="82" mass="9232">MYGDEQWLLTARSTDPNIANNVMQNVIRLISERTEMTIMKVIDGENSPRQIVIQATASTVQSLQNLFGENVIIAPDKPLQLF</sequence>
<gene>
    <name evidence="1" type="ORF">JFN88_21790</name>
</gene>
<evidence type="ECO:0000313" key="1">
    <source>
        <dbReference type="EMBL" id="MBJ6363849.1"/>
    </source>
</evidence>
<reference evidence="1" key="1">
    <citation type="submission" date="2020-12" db="EMBL/GenBank/DDBJ databases">
        <authorList>
            <person name="Huq M.A."/>
        </authorList>
    </citation>
    <scope>NUCLEOTIDE SEQUENCE</scope>
    <source>
        <strain evidence="1">MAHUQ-46</strain>
    </source>
</reference>
<evidence type="ECO:0000313" key="2">
    <source>
        <dbReference type="Proteomes" id="UP000640274"/>
    </source>
</evidence>
<accession>A0A934MT35</accession>
<organism evidence="1 2">
    <name type="scientific">Paenibacillus roseus</name>
    <dbReference type="NCBI Taxonomy" id="2798579"/>
    <lineage>
        <taxon>Bacteria</taxon>
        <taxon>Bacillati</taxon>
        <taxon>Bacillota</taxon>
        <taxon>Bacilli</taxon>
        <taxon>Bacillales</taxon>
        <taxon>Paenibacillaceae</taxon>
        <taxon>Paenibacillus</taxon>
    </lineage>
</organism>
<proteinExistence type="predicted"/>
<protein>
    <submittedName>
        <fullName evidence="1">Uncharacterized protein</fullName>
    </submittedName>
</protein>
<dbReference type="Proteomes" id="UP000640274">
    <property type="component" value="Unassembled WGS sequence"/>
</dbReference>
<name>A0A934MT35_9BACL</name>